<evidence type="ECO:0000256" key="8">
    <source>
        <dbReference type="ARBA" id="ARBA00022946"/>
    </source>
</evidence>
<dbReference type="Gene3D" id="1.25.40.40">
    <property type="entry name" value="Cytochrome c oxidase, subunit Va/VI"/>
    <property type="match status" value="1"/>
</dbReference>
<dbReference type="Ensembl" id="ENSSHAT00000043612.1">
    <property type="protein sequence ID" value="ENSSHAP00000024075.1"/>
    <property type="gene ID" value="ENSSHAG00000025025.1"/>
</dbReference>
<dbReference type="InterPro" id="IPR003204">
    <property type="entry name" value="Cyt_c_oxidase_su5A/6"/>
</dbReference>
<evidence type="ECO:0000256" key="4">
    <source>
        <dbReference type="ARBA" id="ARBA00021968"/>
    </source>
</evidence>
<evidence type="ECO:0000256" key="7">
    <source>
        <dbReference type="ARBA" id="ARBA00022792"/>
    </source>
</evidence>
<dbReference type="UniPathway" id="UPA00705"/>
<keyword evidence="10 13" id="KW-0496">Mitochondrion</keyword>
<organism evidence="14 15">
    <name type="scientific">Sarcophilus harrisii</name>
    <name type="common">Tasmanian devil</name>
    <name type="synonym">Sarcophilus laniarius</name>
    <dbReference type="NCBI Taxonomy" id="9305"/>
    <lineage>
        <taxon>Eukaryota</taxon>
        <taxon>Metazoa</taxon>
        <taxon>Chordata</taxon>
        <taxon>Craniata</taxon>
        <taxon>Vertebrata</taxon>
        <taxon>Euteleostomi</taxon>
        <taxon>Mammalia</taxon>
        <taxon>Metatheria</taxon>
        <taxon>Dasyuromorphia</taxon>
        <taxon>Dasyuridae</taxon>
        <taxon>Sarcophilus</taxon>
    </lineage>
</organism>
<reference evidence="14" key="3">
    <citation type="submission" date="2025-09" db="UniProtKB">
        <authorList>
            <consortium name="Ensembl"/>
        </authorList>
    </citation>
    <scope>IDENTIFICATION</scope>
</reference>
<dbReference type="GeneTree" id="ENSGT00940000172229"/>
<dbReference type="InterPro" id="IPR036545">
    <property type="entry name" value="Cyt_c_oxidase_su5A/6_sf"/>
</dbReference>
<evidence type="ECO:0000256" key="9">
    <source>
        <dbReference type="ARBA" id="ARBA00023004"/>
    </source>
</evidence>
<keyword evidence="8 13" id="KW-0809">Transit peptide</keyword>
<dbReference type="GO" id="GO:0006123">
    <property type="term" value="P:mitochondrial electron transport, cytochrome c to oxygen"/>
    <property type="evidence" value="ECO:0007669"/>
    <property type="project" value="UniProtKB-UniRule"/>
</dbReference>
<dbReference type="GO" id="GO:0046872">
    <property type="term" value="F:metal ion binding"/>
    <property type="evidence" value="ECO:0007669"/>
    <property type="project" value="UniProtKB-UniRule"/>
</dbReference>
<evidence type="ECO:0000313" key="15">
    <source>
        <dbReference type="Proteomes" id="UP000007648"/>
    </source>
</evidence>
<evidence type="ECO:0000256" key="3">
    <source>
        <dbReference type="ARBA" id="ARBA00007972"/>
    </source>
</evidence>
<comment type="pathway">
    <text evidence="2 13">Energy metabolism; oxidative phosphorylation.</text>
</comment>
<evidence type="ECO:0000256" key="11">
    <source>
        <dbReference type="ARBA" id="ARBA00023136"/>
    </source>
</evidence>
<proteinExistence type="inferred from homology"/>
<evidence type="ECO:0000256" key="10">
    <source>
        <dbReference type="ARBA" id="ARBA00023128"/>
    </source>
</evidence>
<evidence type="ECO:0000256" key="2">
    <source>
        <dbReference type="ARBA" id="ARBA00004673"/>
    </source>
</evidence>
<dbReference type="SUPFAM" id="SSF48479">
    <property type="entry name" value="Cytochrome c oxidase subunit E"/>
    <property type="match status" value="1"/>
</dbReference>
<comment type="subcellular location">
    <subcellularLocation>
        <location evidence="1 13">Mitochondrion inner membrane</location>
        <topology evidence="1 13">Peripheral membrane protein</topology>
        <orientation evidence="1 13">Matrix side</orientation>
    </subcellularLocation>
</comment>
<dbReference type="AlphaFoldDB" id="A0A7N4NJM5"/>
<reference evidence="14 15" key="1">
    <citation type="journal article" date="2011" name="Proc. Natl. Acad. Sci. U.S.A.">
        <title>Genetic diversity and population structure of the endangered marsupial Sarcophilus harrisii (Tasmanian devil).</title>
        <authorList>
            <person name="Miller W."/>
            <person name="Hayes V.M."/>
            <person name="Ratan A."/>
            <person name="Petersen D.C."/>
            <person name="Wittekindt N.E."/>
            <person name="Miller J."/>
            <person name="Walenz B."/>
            <person name="Knight J."/>
            <person name="Qi J."/>
            <person name="Zhao F."/>
            <person name="Wang Q."/>
            <person name="Bedoya-Reina O.C."/>
            <person name="Katiyar N."/>
            <person name="Tomsho L.P."/>
            <person name="Kasson L.M."/>
            <person name="Hardie R.A."/>
            <person name="Woodbridge P."/>
            <person name="Tindall E.A."/>
            <person name="Bertelsen M.F."/>
            <person name="Dixon D."/>
            <person name="Pyecroft S."/>
            <person name="Helgen K.M."/>
            <person name="Lesk A.M."/>
            <person name="Pringle T.H."/>
            <person name="Patterson N."/>
            <person name="Zhang Y."/>
            <person name="Kreiss A."/>
            <person name="Woods G.M."/>
            <person name="Jones M.E."/>
            <person name="Schuster S.C."/>
        </authorList>
    </citation>
    <scope>NUCLEOTIDE SEQUENCE [LARGE SCALE GENOMIC DNA]</scope>
</reference>
<dbReference type="Pfam" id="PF02284">
    <property type="entry name" value="COX5A"/>
    <property type="match status" value="1"/>
</dbReference>
<evidence type="ECO:0000256" key="6">
    <source>
        <dbReference type="ARBA" id="ARBA00022723"/>
    </source>
</evidence>
<keyword evidence="5 13" id="KW-0349">Heme</keyword>
<protein>
    <recommendedName>
        <fullName evidence="4 13">Cytochrome c oxidase subunit 5A, mitochondrial</fullName>
    </recommendedName>
    <alternativeName>
        <fullName evidence="12 13">Cytochrome c oxidase polypeptide Va</fullName>
    </alternativeName>
</protein>
<keyword evidence="11 13" id="KW-0472">Membrane</keyword>
<evidence type="ECO:0000256" key="5">
    <source>
        <dbReference type="ARBA" id="ARBA00022617"/>
    </source>
</evidence>
<comment type="similarity">
    <text evidence="3 13">Belongs to the cytochrome c oxidase subunit 5A family.</text>
</comment>
<dbReference type="PANTHER" id="PTHR14200">
    <property type="entry name" value="CYTOCHROME C OXIDASE POLYPEPTIDE"/>
    <property type="match status" value="1"/>
</dbReference>
<keyword evidence="9 13" id="KW-0408">Iron</keyword>
<evidence type="ECO:0000256" key="1">
    <source>
        <dbReference type="ARBA" id="ARBA00004443"/>
    </source>
</evidence>
<keyword evidence="7 13" id="KW-0999">Mitochondrion inner membrane</keyword>
<reference evidence="14" key="2">
    <citation type="submission" date="2025-08" db="UniProtKB">
        <authorList>
            <consortium name="Ensembl"/>
        </authorList>
    </citation>
    <scope>IDENTIFICATION</scope>
</reference>
<evidence type="ECO:0000313" key="14">
    <source>
        <dbReference type="Ensembl" id="ENSSHAP00000024075.1"/>
    </source>
</evidence>
<keyword evidence="6 13" id="KW-0479">Metal-binding</keyword>
<evidence type="ECO:0000256" key="13">
    <source>
        <dbReference type="RuleBase" id="RU368103"/>
    </source>
</evidence>
<sequence length="113" mass="13519">SSPESICHYSHGFHEANEEFTTHWVIYFNKLYLHAWKLCKGMNTLVDYDLVLETKTINAIVRACRLLDDFVKTVQAGPHKVIYSYIIQEVRPIWEFLHQRNWTWTKHKTPVDR</sequence>
<dbReference type="GO" id="GO:0005743">
    <property type="term" value="C:mitochondrial inner membrane"/>
    <property type="evidence" value="ECO:0007669"/>
    <property type="project" value="UniProtKB-SubCell"/>
</dbReference>
<evidence type="ECO:0000256" key="12">
    <source>
        <dbReference type="ARBA" id="ARBA00031049"/>
    </source>
</evidence>
<name>A0A7N4NJM5_SARHA</name>
<dbReference type="PANTHER" id="PTHR14200:SF11">
    <property type="entry name" value="CYTOCHROME C OXIDASE SUBUNIT 5A, MITOCHONDRIAL"/>
    <property type="match status" value="1"/>
</dbReference>
<comment type="subunit">
    <text evidence="13">Component of the cytochrome c oxidase (complex IV, CIV), a multisubunit enzyme composed of a catalytic core of 3 subunits and several supernumerary subunits. The complex exists as a monomer or a dimer and forms supercomplexes (SCs) in the inner mitochondrial membrane with ubiquinol-cytochrome c oxidoreductase (cytochrome b-c1 complex, complex III, CIII).</text>
</comment>
<dbReference type="InParanoid" id="A0A7N4NJM5"/>
<dbReference type="GO" id="GO:0045277">
    <property type="term" value="C:respiratory chain complex IV"/>
    <property type="evidence" value="ECO:0007669"/>
    <property type="project" value="UniProtKB-UniRule"/>
</dbReference>
<dbReference type="Proteomes" id="UP000007648">
    <property type="component" value="Unassembled WGS sequence"/>
</dbReference>
<comment type="function">
    <text evidence="13">Component of the cytochrome c oxidase, the last enzyme in the mitochondrial electron transport chain which drives oxidative phosphorylation. The respiratory chain contains 3 multisubunit complexes succinate dehydrogenase (complex II, CII), ubiquinol-cytochrome c oxidoreductase (cytochrome b-c1 complex, complex III, CIII) and cytochrome c oxidase (complex IV, CIV), that cooperate to transfer electrons derived from NADH and succinate to molecular oxygen, creating an electrochemical gradient over the inner membrane that drives transmembrane transport and the ATP synthase. Cytochrome c oxidase is the component of the respiratory chain that catalyzes the reduction of oxygen to water. Electrons originating from reduced cytochrome c in the intermembrane space (IMS) are transferred via the dinuclear copper A center (CU(A)) of subunit 2 and heme A of subunit 1 to the active site in subunit 1, a binuclear center (BNC) formed by heme A3 and copper B (CU(B)). The BNC reduces molecular oxygen to 2 water molecules using 4 electrons from cytochrome c in the IMS and 4 protons from the mitochondrial matrix.</text>
</comment>
<keyword evidence="15" id="KW-1185">Reference proteome</keyword>
<accession>A0A7N4NJM5</accession>